<proteinExistence type="predicted"/>
<organism evidence="1 2">
    <name type="scientific">Methylobacterium crusticola</name>
    <dbReference type="NCBI Taxonomy" id="1697972"/>
    <lineage>
        <taxon>Bacteria</taxon>
        <taxon>Pseudomonadati</taxon>
        <taxon>Pseudomonadota</taxon>
        <taxon>Alphaproteobacteria</taxon>
        <taxon>Hyphomicrobiales</taxon>
        <taxon>Methylobacteriaceae</taxon>
        <taxon>Methylobacterium</taxon>
    </lineage>
</organism>
<reference evidence="1" key="1">
    <citation type="journal article" date="2021" name="Front. Microbiol.">
        <title>Comprehensive Comparative Genomics and Phenotyping of Methylobacterium Species.</title>
        <authorList>
            <person name="Alessa O."/>
            <person name="Ogura Y."/>
            <person name="Fujitani Y."/>
            <person name="Takami H."/>
            <person name="Hayashi T."/>
            <person name="Sahin N."/>
            <person name="Tani A."/>
        </authorList>
    </citation>
    <scope>NUCLEOTIDE SEQUENCE</scope>
    <source>
        <strain evidence="1">KCTC 52305</strain>
    </source>
</reference>
<evidence type="ECO:0000313" key="1">
    <source>
        <dbReference type="EMBL" id="GJD51267.1"/>
    </source>
</evidence>
<evidence type="ECO:0008006" key="3">
    <source>
        <dbReference type="Google" id="ProtNLM"/>
    </source>
</evidence>
<protein>
    <recommendedName>
        <fullName evidence="3">Crp/Fnr family transcriptional regulator</fullName>
    </recommendedName>
</protein>
<comment type="caution">
    <text evidence="1">The sequence shown here is derived from an EMBL/GenBank/DDBJ whole genome shotgun (WGS) entry which is preliminary data.</text>
</comment>
<keyword evidence="2" id="KW-1185">Reference proteome</keyword>
<dbReference type="EMBL" id="BPQH01000012">
    <property type="protein sequence ID" value="GJD51267.1"/>
    <property type="molecule type" value="Genomic_DNA"/>
</dbReference>
<name>A0ABQ4R0R3_9HYPH</name>
<sequence>MLIKAHAPLPRVAIIEDGTLSGAAPAADGGPIALALVGREGMVGTPVLLGTRMLGVNRPGLTAGVSVLARFGMIRRQRGIITIRDRAALLVAAGASYGTPEGECARLAAGSAEGGA</sequence>
<dbReference type="RefSeq" id="WP_128566540.1">
    <property type="nucleotide sequence ID" value="NZ_BPQH01000012.1"/>
</dbReference>
<evidence type="ECO:0000313" key="2">
    <source>
        <dbReference type="Proteomes" id="UP001055167"/>
    </source>
</evidence>
<accession>A0ABQ4R0R3</accession>
<dbReference type="Proteomes" id="UP001055167">
    <property type="component" value="Unassembled WGS sequence"/>
</dbReference>
<reference evidence="1" key="2">
    <citation type="submission" date="2021-08" db="EMBL/GenBank/DDBJ databases">
        <authorList>
            <person name="Tani A."/>
            <person name="Ola A."/>
            <person name="Ogura Y."/>
            <person name="Katsura K."/>
            <person name="Hayashi T."/>
        </authorList>
    </citation>
    <scope>NUCLEOTIDE SEQUENCE</scope>
    <source>
        <strain evidence="1">KCTC 52305</strain>
    </source>
</reference>
<gene>
    <name evidence="1" type="ORF">OPKNFCMD_4020</name>
</gene>